<keyword evidence="1" id="KW-1133">Transmembrane helix</keyword>
<keyword evidence="3" id="KW-1185">Reference proteome</keyword>
<dbReference type="PANTHER" id="PTHR36111">
    <property type="entry name" value="INNER MEMBRANE PROTEIN-RELATED"/>
    <property type="match status" value="1"/>
</dbReference>
<gene>
    <name evidence="2" type="ORF">OCV66_03750</name>
</gene>
<name>A0ABT2U0Q5_9FIRM</name>
<organism evidence="2 3">
    <name type="scientific">Agathobaculum ammoniilyticum</name>
    <dbReference type="NCBI Taxonomy" id="2981778"/>
    <lineage>
        <taxon>Bacteria</taxon>
        <taxon>Bacillati</taxon>
        <taxon>Bacillota</taxon>
        <taxon>Clostridia</taxon>
        <taxon>Eubacteriales</taxon>
        <taxon>Butyricicoccaceae</taxon>
        <taxon>Agathobaculum</taxon>
    </lineage>
</organism>
<evidence type="ECO:0000313" key="2">
    <source>
        <dbReference type="EMBL" id="MCU6788207.1"/>
    </source>
</evidence>
<evidence type="ECO:0000313" key="3">
    <source>
        <dbReference type="Proteomes" id="UP001652397"/>
    </source>
</evidence>
<dbReference type="EMBL" id="JAOQJE010000002">
    <property type="protein sequence ID" value="MCU6788207.1"/>
    <property type="molecule type" value="Genomic_DNA"/>
</dbReference>
<keyword evidence="1" id="KW-0812">Transmembrane</keyword>
<feature type="transmembrane region" description="Helical" evidence="1">
    <location>
        <begin position="6"/>
        <end position="23"/>
    </location>
</feature>
<feature type="transmembrane region" description="Helical" evidence="1">
    <location>
        <begin position="111"/>
        <end position="133"/>
    </location>
</feature>
<feature type="transmembrane region" description="Helical" evidence="1">
    <location>
        <begin position="64"/>
        <end position="82"/>
    </location>
</feature>
<comment type="caution">
    <text evidence="2">The sequence shown here is derived from an EMBL/GenBank/DDBJ whole genome shotgun (WGS) entry which is preliminary data.</text>
</comment>
<sequence length="248" mass="25724">MIGLGTIINCIAIAAGSSLGVFLKGGLPRRFETTIMQALGLCTFFIGIGGAVSGLLTIADGSIATQHTMLLVLSMVLGALIGEALDIETRLNGFGAWCQARFAGGGEDGKFVEGFVASSLLFCVGAMAIVGALEDGLNGDPSILIAKAVLDGVAAIVFAASLGKGVYLSVLPLLVYEGGITLLARFIRPWLTDALISQMSCIGSVLIFAIGFNLMFDKKVKVGNLLPAIFLPAVFFLLSRFFPALGTL</sequence>
<dbReference type="RefSeq" id="WP_054327429.1">
    <property type="nucleotide sequence ID" value="NZ_JAOQJE010000002.1"/>
</dbReference>
<feature type="transmembrane region" description="Helical" evidence="1">
    <location>
        <begin position="222"/>
        <end position="242"/>
    </location>
</feature>
<feature type="transmembrane region" description="Helical" evidence="1">
    <location>
        <begin position="195"/>
        <end position="216"/>
    </location>
</feature>
<feature type="transmembrane region" description="Helical" evidence="1">
    <location>
        <begin position="35"/>
        <end position="58"/>
    </location>
</feature>
<protein>
    <submittedName>
        <fullName evidence="2">DUF554 domain-containing protein</fullName>
    </submittedName>
</protein>
<evidence type="ECO:0000256" key="1">
    <source>
        <dbReference type="SAM" id="Phobius"/>
    </source>
</evidence>
<accession>A0ABT2U0Q5</accession>
<dbReference type="InterPro" id="IPR007563">
    <property type="entry name" value="DUF554"/>
</dbReference>
<proteinExistence type="predicted"/>
<keyword evidence="1" id="KW-0472">Membrane</keyword>
<dbReference type="PANTHER" id="PTHR36111:SF2">
    <property type="entry name" value="INNER MEMBRANE PROTEIN"/>
    <property type="match status" value="1"/>
</dbReference>
<dbReference type="Pfam" id="PF04474">
    <property type="entry name" value="DUF554"/>
    <property type="match status" value="1"/>
</dbReference>
<reference evidence="2 3" key="1">
    <citation type="journal article" date="2021" name="ISME Commun">
        <title>Automated analysis of genomic sequences facilitates high-throughput and comprehensive description of bacteria.</title>
        <authorList>
            <person name="Hitch T.C.A."/>
        </authorList>
    </citation>
    <scope>NUCLEOTIDE SEQUENCE [LARGE SCALE GENOMIC DNA]</scope>
    <source>
        <strain evidence="2 3">Sanger_34</strain>
    </source>
</reference>
<dbReference type="Proteomes" id="UP001652397">
    <property type="component" value="Unassembled WGS sequence"/>
</dbReference>